<protein>
    <submittedName>
        <fullName evidence="1">Uncharacterized protein</fullName>
    </submittedName>
</protein>
<reference evidence="2" key="1">
    <citation type="journal article" date="2023" name="Front. Plant Sci.">
        <title>Chromosomal-level genome assembly of Melastoma candidum provides insights into trichome evolution.</title>
        <authorList>
            <person name="Zhong Y."/>
            <person name="Wu W."/>
            <person name="Sun C."/>
            <person name="Zou P."/>
            <person name="Liu Y."/>
            <person name="Dai S."/>
            <person name="Zhou R."/>
        </authorList>
    </citation>
    <scope>NUCLEOTIDE SEQUENCE [LARGE SCALE GENOMIC DNA]</scope>
</reference>
<comment type="caution">
    <text evidence="1">The sequence shown here is derived from an EMBL/GenBank/DDBJ whole genome shotgun (WGS) entry which is preliminary data.</text>
</comment>
<dbReference type="EMBL" id="CM042886">
    <property type="protein sequence ID" value="KAI4342801.1"/>
    <property type="molecule type" value="Genomic_DNA"/>
</dbReference>
<sequence>MMMVEGGDAGLGAFRSDCVSVLTELKLRHKQLAAKRRWLMGLPLSDSEDKVFQGKEFWDRSVVPESLLREDDLFYETVKTHVRRHNTDRESELVVRNFKSFDREATNRLLCQLNFLTNKGLHHVAVVAARGSQQFHCTRQGMKKMIRQTVRNLSKDEEDMQWRTEICQHLYELLHDPQFVRGNVPRYLDVRPQSTRMAAMKVIDRLEDFPTSVLIAMNRKLRGLGGKVPRLTSKESTPMKGKLIHQMRRICYKMLSELDDRAQLQDHLAKALAVAVLYLRLAPESESPASDFHQFTPEIRVLQQQILKAIELLKAKRFPVLKKLQALLHPGSDVPKMRLRSAIFGCLAEYLFECSDMNTIPDSLIKSLAIINEGNAIAAFSSSSEGNPRFYDEKEEVDSILAISALLKQIVLDLLPEMDYAADFSDAYADETDESDEEDGISHSMDNCVDVKSSHNEGYYTEYANPLAEGQGTSFVISCDPSPSRMDSESGSPHSTHDTAPRCGPSVGIYTGMDYSGPTAGDFLDGERNKDDCDGKKIFRNFYLAIQEACDGTSLLVSNIVDFMLKEIAEDRRLDLDEDPFSDNVGKSSGKGKKRSIEEENERDYEDGTLVFRVIEHQLPNHQDRVKQRLKALMES</sequence>
<gene>
    <name evidence="1" type="ORF">MLD38_027380</name>
</gene>
<dbReference type="Proteomes" id="UP001057402">
    <property type="component" value="Chromosome 7"/>
</dbReference>
<evidence type="ECO:0000313" key="1">
    <source>
        <dbReference type="EMBL" id="KAI4342801.1"/>
    </source>
</evidence>
<accession>A0ACB9P369</accession>
<organism evidence="1 2">
    <name type="scientific">Melastoma candidum</name>
    <dbReference type="NCBI Taxonomy" id="119954"/>
    <lineage>
        <taxon>Eukaryota</taxon>
        <taxon>Viridiplantae</taxon>
        <taxon>Streptophyta</taxon>
        <taxon>Embryophyta</taxon>
        <taxon>Tracheophyta</taxon>
        <taxon>Spermatophyta</taxon>
        <taxon>Magnoliopsida</taxon>
        <taxon>eudicotyledons</taxon>
        <taxon>Gunneridae</taxon>
        <taxon>Pentapetalae</taxon>
        <taxon>rosids</taxon>
        <taxon>malvids</taxon>
        <taxon>Myrtales</taxon>
        <taxon>Melastomataceae</taxon>
        <taxon>Melastomatoideae</taxon>
        <taxon>Melastomateae</taxon>
        <taxon>Melastoma</taxon>
    </lineage>
</organism>
<keyword evidence="2" id="KW-1185">Reference proteome</keyword>
<evidence type="ECO:0000313" key="2">
    <source>
        <dbReference type="Proteomes" id="UP001057402"/>
    </source>
</evidence>
<proteinExistence type="predicted"/>
<name>A0ACB9P369_9MYRT</name>